<evidence type="ECO:0000313" key="3">
    <source>
        <dbReference type="Proteomes" id="UP000266861"/>
    </source>
</evidence>
<dbReference type="AlphaFoldDB" id="A0A397ICG5"/>
<organism evidence="2 3">
    <name type="scientific">Diversispora epigaea</name>
    <dbReference type="NCBI Taxonomy" id="1348612"/>
    <lineage>
        <taxon>Eukaryota</taxon>
        <taxon>Fungi</taxon>
        <taxon>Fungi incertae sedis</taxon>
        <taxon>Mucoromycota</taxon>
        <taxon>Glomeromycotina</taxon>
        <taxon>Glomeromycetes</taxon>
        <taxon>Diversisporales</taxon>
        <taxon>Diversisporaceae</taxon>
        <taxon>Diversispora</taxon>
    </lineage>
</organism>
<dbReference type="Proteomes" id="UP000266861">
    <property type="component" value="Unassembled WGS sequence"/>
</dbReference>
<dbReference type="EMBL" id="PQFF01000224">
    <property type="protein sequence ID" value="RHZ72507.1"/>
    <property type="molecule type" value="Genomic_DNA"/>
</dbReference>
<feature type="region of interest" description="Disordered" evidence="1">
    <location>
        <begin position="42"/>
        <end position="78"/>
    </location>
</feature>
<evidence type="ECO:0000313" key="2">
    <source>
        <dbReference type="EMBL" id="RHZ72507.1"/>
    </source>
</evidence>
<accession>A0A397ICG5</accession>
<sequence length="150" mass="17441">MPCKISSNAITFDSNESQEAFSHELFTIMNKIKDINIMLSDDDEDENNNREEAKLQSFDSSSDNSDDDKDFFNNNEDDGRYCDFSDDYNEAYIRRRALCEGEDEAAEAALRNKYNFSGAFFDDDDDNENYYYNLSNGKRTNKNSGLIYFF</sequence>
<evidence type="ECO:0000256" key="1">
    <source>
        <dbReference type="SAM" id="MobiDB-lite"/>
    </source>
</evidence>
<name>A0A397ICG5_9GLOM</name>
<proteinExistence type="predicted"/>
<keyword evidence="3" id="KW-1185">Reference proteome</keyword>
<comment type="caution">
    <text evidence="2">The sequence shown here is derived from an EMBL/GenBank/DDBJ whole genome shotgun (WGS) entry which is preliminary data.</text>
</comment>
<protein>
    <submittedName>
        <fullName evidence="2">Uncharacterized protein</fullName>
    </submittedName>
</protein>
<reference evidence="2 3" key="1">
    <citation type="submission" date="2018-08" db="EMBL/GenBank/DDBJ databases">
        <title>Genome and evolution of the arbuscular mycorrhizal fungus Diversispora epigaea (formerly Glomus versiforme) and its bacterial endosymbionts.</title>
        <authorList>
            <person name="Sun X."/>
            <person name="Fei Z."/>
            <person name="Harrison M."/>
        </authorList>
    </citation>
    <scope>NUCLEOTIDE SEQUENCE [LARGE SCALE GENOMIC DNA]</scope>
    <source>
        <strain evidence="2 3">IT104</strain>
    </source>
</reference>
<gene>
    <name evidence="2" type="ORF">Glove_242g101</name>
</gene>